<name>A0ABP6KV89_9ENTE</name>
<dbReference type="Proteomes" id="UP001501577">
    <property type="component" value="Unassembled WGS sequence"/>
</dbReference>
<sequence length="253" mass="28591">MDTVYRHIQNHYDDLSSTEQLVIDYILNNGDFLNLKMKVIQKSLHISAPTIVRAIKKLSYRSFTDFKYALANSEKQESALNSEESYELLISTFSSDFSRTIAMMDKDKLYAIASVVLQSHRIFCMAMGSSVSVVNSLNRKLKQFGLWSNNYTEAAPFRDIADVATKDDCLLIFSLSGKEEQILASVVENKTNGVTIISVTGFSNNPLANLSDISLLTYQTPQKRTKLRSRLMLSVASEIIFETILLKNEEENK</sequence>
<dbReference type="PANTHER" id="PTHR30514:SF1">
    <property type="entry name" value="HTH-TYPE TRANSCRIPTIONAL REGULATOR HEXR-RELATED"/>
    <property type="match status" value="1"/>
</dbReference>
<keyword evidence="7" id="KW-1185">Reference proteome</keyword>
<dbReference type="Pfam" id="PF01418">
    <property type="entry name" value="HTH_6"/>
    <property type="match status" value="1"/>
</dbReference>
<keyword evidence="1" id="KW-0805">Transcription regulation</keyword>
<reference evidence="7" key="1">
    <citation type="journal article" date="2019" name="Int. J. Syst. Evol. Microbiol.">
        <title>The Global Catalogue of Microorganisms (GCM) 10K type strain sequencing project: providing services to taxonomists for standard genome sequencing and annotation.</title>
        <authorList>
            <consortium name="The Broad Institute Genomics Platform"/>
            <consortium name="The Broad Institute Genome Sequencing Center for Infectious Disease"/>
            <person name="Wu L."/>
            <person name="Ma J."/>
        </authorList>
    </citation>
    <scope>NUCLEOTIDE SEQUENCE [LARGE SCALE GENOMIC DNA]</scope>
    <source>
        <strain evidence="7">JCM 8736</strain>
    </source>
</reference>
<comment type="caution">
    <text evidence="6">The sequence shown here is derived from an EMBL/GenBank/DDBJ whole genome shotgun (WGS) entry which is preliminary data.</text>
</comment>
<evidence type="ECO:0000256" key="2">
    <source>
        <dbReference type="ARBA" id="ARBA00023125"/>
    </source>
</evidence>
<evidence type="ECO:0000256" key="3">
    <source>
        <dbReference type="ARBA" id="ARBA00023163"/>
    </source>
</evidence>
<dbReference type="InterPro" id="IPR009057">
    <property type="entry name" value="Homeodomain-like_sf"/>
</dbReference>
<dbReference type="RefSeq" id="WP_068707311.1">
    <property type="nucleotide sequence ID" value="NZ_BAAAXQ010000063.1"/>
</dbReference>
<dbReference type="EMBL" id="BAAAXQ010000063">
    <property type="protein sequence ID" value="GAA3022172.1"/>
    <property type="molecule type" value="Genomic_DNA"/>
</dbReference>
<dbReference type="InterPro" id="IPR047640">
    <property type="entry name" value="RpiR-like"/>
</dbReference>
<dbReference type="Pfam" id="PF01380">
    <property type="entry name" value="SIS"/>
    <property type="match status" value="1"/>
</dbReference>
<feature type="domain" description="HTH rpiR-type" evidence="4">
    <location>
        <begin position="2"/>
        <end position="77"/>
    </location>
</feature>
<dbReference type="InterPro" id="IPR036388">
    <property type="entry name" value="WH-like_DNA-bd_sf"/>
</dbReference>
<dbReference type="SUPFAM" id="SSF46689">
    <property type="entry name" value="Homeodomain-like"/>
    <property type="match status" value="1"/>
</dbReference>
<proteinExistence type="predicted"/>
<feature type="domain" description="SIS" evidence="5">
    <location>
        <begin position="112"/>
        <end position="250"/>
    </location>
</feature>
<protein>
    <submittedName>
        <fullName evidence="6">MurR/RpiR family transcriptional regulator</fullName>
    </submittedName>
</protein>
<dbReference type="PROSITE" id="PS51464">
    <property type="entry name" value="SIS"/>
    <property type="match status" value="1"/>
</dbReference>
<evidence type="ECO:0000259" key="5">
    <source>
        <dbReference type="PROSITE" id="PS51464"/>
    </source>
</evidence>
<accession>A0ABP6KV89</accession>
<dbReference type="Gene3D" id="1.10.10.10">
    <property type="entry name" value="Winged helix-like DNA-binding domain superfamily/Winged helix DNA-binding domain"/>
    <property type="match status" value="1"/>
</dbReference>
<dbReference type="PROSITE" id="PS51071">
    <property type="entry name" value="HTH_RPIR"/>
    <property type="match status" value="1"/>
</dbReference>
<dbReference type="InterPro" id="IPR001347">
    <property type="entry name" value="SIS_dom"/>
</dbReference>
<dbReference type="Gene3D" id="3.40.50.10490">
    <property type="entry name" value="Glucose-6-phosphate isomerase like protein, domain 1"/>
    <property type="match status" value="1"/>
</dbReference>
<dbReference type="CDD" id="cd05013">
    <property type="entry name" value="SIS_RpiR"/>
    <property type="match status" value="1"/>
</dbReference>
<evidence type="ECO:0000259" key="4">
    <source>
        <dbReference type="PROSITE" id="PS51071"/>
    </source>
</evidence>
<organism evidence="6 7">
    <name type="scientific">Tetragenococcus solitarius</name>
    <dbReference type="NCBI Taxonomy" id="71453"/>
    <lineage>
        <taxon>Bacteria</taxon>
        <taxon>Bacillati</taxon>
        <taxon>Bacillota</taxon>
        <taxon>Bacilli</taxon>
        <taxon>Lactobacillales</taxon>
        <taxon>Enterococcaceae</taxon>
        <taxon>Tetragenococcus</taxon>
    </lineage>
</organism>
<evidence type="ECO:0000313" key="7">
    <source>
        <dbReference type="Proteomes" id="UP001501577"/>
    </source>
</evidence>
<evidence type="ECO:0000256" key="1">
    <source>
        <dbReference type="ARBA" id="ARBA00023015"/>
    </source>
</evidence>
<gene>
    <name evidence="6" type="ORF">GCM10019998_18490</name>
</gene>
<dbReference type="InterPro" id="IPR035472">
    <property type="entry name" value="RpiR-like_SIS"/>
</dbReference>
<keyword evidence="2" id="KW-0238">DNA-binding</keyword>
<dbReference type="SUPFAM" id="SSF53697">
    <property type="entry name" value="SIS domain"/>
    <property type="match status" value="1"/>
</dbReference>
<keyword evidence="3" id="KW-0804">Transcription</keyword>
<evidence type="ECO:0000313" key="6">
    <source>
        <dbReference type="EMBL" id="GAA3022172.1"/>
    </source>
</evidence>
<dbReference type="InterPro" id="IPR000281">
    <property type="entry name" value="HTH_RpiR"/>
</dbReference>
<dbReference type="PANTHER" id="PTHR30514">
    <property type="entry name" value="GLUCOKINASE"/>
    <property type="match status" value="1"/>
</dbReference>
<dbReference type="InterPro" id="IPR046348">
    <property type="entry name" value="SIS_dom_sf"/>
</dbReference>